<comment type="similarity">
    <text evidence="4">Belongs to the peptidase M29 family.</text>
</comment>
<dbReference type="RefSeq" id="WP_248903482.1">
    <property type="nucleotide sequence ID" value="NZ_CP109979.1"/>
</dbReference>
<name>A0ABD5YUW2_9EURY</name>
<evidence type="ECO:0000313" key="11">
    <source>
        <dbReference type="Proteomes" id="UP001596417"/>
    </source>
</evidence>
<keyword evidence="7" id="KW-0479">Metal-binding</keyword>
<dbReference type="InterPro" id="IPR052170">
    <property type="entry name" value="M29_Exopeptidase"/>
</dbReference>
<evidence type="ECO:0000256" key="2">
    <source>
        <dbReference type="ARBA" id="ARBA00001946"/>
    </source>
</evidence>
<gene>
    <name evidence="10" type="ORF">ACFQL7_19285</name>
</gene>
<evidence type="ECO:0000256" key="5">
    <source>
        <dbReference type="ARBA" id="ARBA00022438"/>
    </source>
</evidence>
<protein>
    <submittedName>
        <fullName evidence="10">Aminopeptidase</fullName>
    </submittedName>
</protein>
<dbReference type="AlphaFoldDB" id="A0ABD5YUW2"/>
<dbReference type="Proteomes" id="UP001596417">
    <property type="component" value="Unassembled WGS sequence"/>
</dbReference>
<keyword evidence="9" id="KW-0482">Metalloprotease</keyword>
<comment type="cofactor">
    <cofactor evidence="1">
        <name>Co(2+)</name>
        <dbReference type="ChEBI" id="CHEBI:48828"/>
    </cofactor>
</comment>
<evidence type="ECO:0000256" key="4">
    <source>
        <dbReference type="ARBA" id="ARBA00008236"/>
    </source>
</evidence>
<evidence type="ECO:0000256" key="1">
    <source>
        <dbReference type="ARBA" id="ARBA00001941"/>
    </source>
</evidence>
<dbReference type="PANTHER" id="PTHR34448:SF1">
    <property type="entry name" value="BLL6088 PROTEIN"/>
    <property type="match status" value="1"/>
</dbReference>
<evidence type="ECO:0000313" key="10">
    <source>
        <dbReference type="EMBL" id="MFC7191717.1"/>
    </source>
</evidence>
<reference evidence="10 11" key="1">
    <citation type="journal article" date="2019" name="Int. J. Syst. Evol. Microbiol.">
        <title>The Global Catalogue of Microorganisms (GCM) 10K type strain sequencing project: providing services to taxonomists for standard genome sequencing and annotation.</title>
        <authorList>
            <consortium name="The Broad Institute Genomics Platform"/>
            <consortium name="The Broad Institute Genome Sequencing Center for Infectious Disease"/>
            <person name="Wu L."/>
            <person name="Ma J."/>
        </authorList>
    </citation>
    <scope>NUCLEOTIDE SEQUENCE [LARGE SCALE GENOMIC DNA]</scope>
    <source>
        <strain evidence="10 11">RDMS1</strain>
    </source>
</reference>
<sequence length="377" mass="41668">MDERIHEHARILVEWSACIESGDNVVMVVDEGAHELAVAVADRLGERNANLLTLYASGEIKRAYLRGHRGTEFETDPDHERALYENADSVLSLRGGRNASATADVSGETRQAYSTAMQDIREARLTTDWVSTIHPTRALAQQAGMAFEEYQDFVYDAIIRDWESLAVEMQRLKELLDAGSEVRIRKTATTNAEPETDITMAIEDRTAVNSAASVRYDSHNLPSGEVFTAPTDTDGTVLFDVPMTYQGKRLRNVCLTFENGSVVEYSADTNEDVLEDILTTDDGAKRLGELGIGMNRGIDRFTDNILFDEKMGNTIHLAVGRAYQSCLPADESGNQSAVHVDLITDMSEDATVEIDGEVVQRNGAFRWEDGFEASRGS</sequence>
<proteinExistence type="inferred from homology"/>
<organism evidence="10 11">
    <name type="scientific">Halocatena marina</name>
    <dbReference type="NCBI Taxonomy" id="2934937"/>
    <lineage>
        <taxon>Archaea</taxon>
        <taxon>Methanobacteriati</taxon>
        <taxon>Methanobacteriota</taxon>
        <taxon>Stenosarchaea group</taxon>
        <taxon>Halobacteria</taxon>
        <taxon>Halobacteriales</taxon>
        <taxon>Natronomonadaceae</taxon>
        <taxon>Halocatena</taxon>
    </lineage>
</organism>
<accession>A0ABD5YUW2</accession>
<comment type="cofactor">
    <cofactor evidence="3">
        <name>Zn(2+)</name>
        <dbReference type="ChEBI" id="CHEBI:29105"/>
    </cofactor>
</comment>
<evidence type="ECO:0000256" key="7">
    <source>
        <dbReference type="ARBA" id="ARBA00022723"/>
    </source>
</evidence>
<keyword evidence="5 10" id="KW-0031">Aminopeptidase</keyword>
<evidence type="ECO:0000256" key="8">
    <source>
        <dbReference type="ARBA" id="ARBA00022801"/>
    </source>
</evidence>
<dbReference type="PANTHER" id="PTHR34448">
    <property type="entry name" value="AMINOPEPTIDASE"/>
    <property type="match status" value="1"/>
</dbReference>
<dbReference type="Pfam" id="PF02073">
    <property type="entry name" value="Peptidase_M29"/>
    <property type="match status" value="1"/>
</dbReference>
<evidence type="ECO:0000256" key="6">
    <source>
        <dbReference type="ARBA" id="ARBA00022670"/>
    </source>
</evidence>
<comment type="caution">
    <text evidence="10">The sequence shown here is derived from an EMBL/GenBank/DDBJ whole genome shotgun (WGS) entry which is preliminary data.</text>
</comment>
<dbReference type="SUPFAM" id="SSF144052">
    <property type="entry name" value="Thermophilic metalloprotease-like"/>
    <property type="match status" value="1"/>
</dbReference>
<dbReference type="Gene3D" id="3.40.1830.10">
    <property type="entry name" value="Thermophilic metalloprotease (M29)"/>
    <property type="match status" value="1"/>
</dbReference>
<evidence type="ECO:0000256" key="3">
    <source>
        <dbReference type="ARBA" id="ARBA00001947"/>
    </source>
</evidence>
<dbReference type="GeneID" id="76201489"/>
<evidence type="ECO:0000256" key="9">
    <source>
        <dbReference type="ARBA" id="ARBA00023049"/>
    </source>
</evidence>
<dbReference type="GO" id="GO:0006508">
    <property type="term" value="P:proteolysis"/>
    <property type="evidence" value="ECO:0007669"/>
    <property type="project" value="UniProtKB-KW"/>
</dbReference>
<dbReference type="GO" id="GO:0046872">
    <property type="term" value="F:metal ion binding"/>
    <property type="evidence" value="ECO:0007669"/>
    <property type="project" value="UniProtKB-KW"/>
</dbReference>
<keyword evidence="8" id="KW-0378">Hydrolase</keyword>
<dbReference type="InterPro" id="IPR035097">
    <property type="entry name" value="M29_N-terminal"/>
</dbReference>
<dbReference type="GO" id="GO:0008237">
    <property type="term" value="F:metallopeptidase activity"/>
    <property type="evidence" value="ECO:0007669"/>
    <property type="project" value="UniProtKB-KW"/>
</dbReference>
<dbReference type="GO" id="GO:0004177">
    <property type="term" value="F:aminopeptidase activity"/>
    <property type="evidence" value="ECO:0007669"/>
    <property type="project" value="UniProtKB-KW"/>
</dbReference>
<keyword evidence="6" id="KW-0645">Protease</keyword>
<keyword evidence="11" id="KW-1185">Reference proteome</keyword>
<comment type="cofactor">
    <cofactor evidence="2">
        <name>Mg(2+)</name>
        <dbReference type="ChEBI" id="CHEBI:18420"/>
    </cofactor>
</comment>
<dbReference type="EMBL" id="JBHTAX010000001">
    <property type="protein sequence ID" value="MFC7191717.1"/>
    <property type="molecule type" value="Genomic_DNA"/>
</dbReference>
<dbReference type="InterPro" id="IPR000787">
    <property type="entry name" value="Peptidase_M29"/>
</dbReference>